<reference evidence="13 14" key="1">
    <citation type="submission" date="2020-08" db="EMBL/GenBank/DDBJ databases">
        <authorList>
            <person name="Hejnol A."/>
        </authorList>
    </citation>
    <scope>NUCLEOTIDE SEQUENCE [LARGE SCALE GENOMIC DNA]</scope>
</reference>
<comment type="caution">
    <text evidence="13">The sequence shown here is derived from an EMBL/GenBank/DDBJ whole genome shotgun (WGS) entry which is preliminary data.</text>
</comment>
<evidence type="ECO:0000256" key="5">
    <source>
        <dbReference type="ARBA" id="ARBA00022989"/>
    </source>
</evidence>
<dbReference type="GO" id="GO:0070679">
    <property type="term" value="F:inositol 1,4,5 trisphosphate binding"/>
    <property type="evidence" value="ECO:0007669"/>
    <property type="project" value="TreeGrafter"/>
</dbReference>
<keyword evidence="4" id="KW-0677">Repeat</keyword>
<evidence type="ECO:0000256" key="3">
    <source>
        <dbReference type="ARBA" id="ARBA00022692"/>
    </source>
</evidence>
<feature type="compositionally biased region" description="Polar residues" evidence="10">
    <location>
        <begin position="17"/>
        <end position="31"/>
    </location>
</feature>
<dbReference type="GO" id="GO:0051480">
    <property type="term" value="P:regulation of cytosolic calcium ion concentration"/>
    <property type="evidence" value="ECO:0007669"/>
    <property type="project" value="TreeGrafter"/>
</dbReference>
<feature type="transmembrane region" description="Helical" evidence="11">
    <location>
        <begin position="587"/>
        <end position="609"/>
    </location>
</feature>
<protein>
    <submittedName>
        <fullName evidence="13">DgyrCDS1007</fullName>
    </submittedName>
</protein>
<dbReference type="Proteomes" id="UP000549394">
    <property type="component" value="Unassembled WGS sequence"/>
</dbReference>
<feature type="domain" description="Transient receptor ion channel" evidence="12">
    <location>
        <begin position="196"/>
        <end position="258"/>
    </location>
</feature>
<keyword evidence="3 11" id="KW-0812">Transmembrane</keyword>
<proteinExistence type="predicted"/>
<keyword evidence="8 11" id="KW-0472">Membrane</keyword>
<dbReference type="AlphaFoldDB" id="A0A7I8VB01"/>
<dbReference type="GO" id="GO:0034703">
    <property type="term" value="C:cation channel complex"/>
    <property type="evidence" value="ECO:0007669"/>
    <property type="project" value="TreeGrafter"/>
</dbReference>
<dbReference type="OrthoDB" id="2373987at2759"/>
<keyword evidence="14" id="KW-1185">Reference proteome</keyword>
<evidence type="ECO:0000256" key="6">
    <source>
        <dbReference type="ARBA" id="ARBA00023043"/>
    </source>
</evidence>
<evidence type="ECO:0000256" key="1">
    <source>
        <dbReference type="ARBA" id="ARBA00004141"/>
    </source>
</evidence>
<keyword evidence="2" id="KW-0813">Transport</keyword>
<gene>
    <name evidence="13" type="ORF">DGYR_LOCUS964</name>
</gene>
<dbReference type="SUPFAM" id="SSF48403">
    <property type="entry name" value="Ankyrin repeat"/>
    <property type="match status" value="1"/>
</dbReference>
<sequence>MWKGNNTPVRNKREQTNVKGKQPSPTRTPRNSIFANFETVQLNPEERLLLHGSRTGDTALLNHIIGTSHKQCINFNCVDFMGRNALHLAVDSENFEAVDLLLDKVNSECIQEGLLHAINKSDLHMVRAIVDHSAYQASEGAKYAKKRDAFFRTEETYQFPPDISPLILAAHKNDPEIIQIFLSRGHTIDRPHAIQCKCDDCIVKQNTDSLKRSRSRLNAYKALASPAYLALSTIDPFTGTFELRQEMMKVAQVEKEFRKEYLSLVDQCMIFACELMDLCRGTQEVQTVLAEDSRGTGDPLTRLRLAIHYGEKRFVAHPNCQQHLTGIWYGKEMGFLQTLSRTKKFFLCLLALPLLPFLCLIYVINPFIYVSLSMKCPVAKFITHTTSHFIFLFLLTVATFGWEENMYIHPPAEDWRMIKNRLRPFKAVATTVQLLIIAYVLGMLWKGCKQIYRAGFVEHFRQFYNFMDFSLITLYLASYTLKYVAWRRVEQSDKALNATFRVEKALGEGNRTEVEKLLREIDNSPRTESYFLKASRFDWSPSDPEIISDILFAVANVLSFARTTYIMPSHELLGPLQISLGRMCGDIARFVVLFLLVLFAFMVGLTNMYKYYGTQINAESRTAASESFKGLPETVHTLIFAIFGLIPLEQLRINQPSSKNVPKTLLPNWNVSTFLVDRVGFIMFAIYMVVVSIVLVNILIAMMSHSFEAIQGDNDVEWKFARTKLWLSYIDESSTLPVPFNVLPTLKTIKMFVKFVKSIFKKDDEDMDVKSYDFTRRREHISLPDMALTQLVLPFKKTTYSEIIQRLIRRYLFKLERERLEKLELGADRINVRTEVEEYPVEVDNDTDYATYHDPTTLRPPMISVPERSDLYNSQEQKLHRKVTIKRSKSSSTGENSQKILDSHLQEFRLRGEELSRIESVIVKHNEKLDNIVTKLGKLDC</sequence>
<evidence type="ECO:0000256" key="10">
    <source>
        <dbReference type="SAM" id="MobiDB-lite"/>
    </source>
</evidence>
<dbReference type="InterPro" id="IPR002110">
    <property type="entry name" value="Ankyrin_rpt"/>
</dbReference>
<feature type="transmembrane region" description="Helical" evidence="11">
    <location>
        <begin position="345"/>
        <end position="369"/>
    </location>
</feature>
<dbReference type="Pfam" id="PF00520">
    <property type="entry name" value="Ion_trans"/>
    <property type="match status" value="1"/>
</dbReference>
<dbReference type="PANTHER" id="PTHR10117:SF54">
    <property type="entry name" value="TRANSIENT RECEPTOR POTENTIAL-GAMMA PROTEIN"/>
    <property type="match status" value="1"/>
</dbReference>
<dbReference type="SMART" id="SM00248">
    <property type="entry name" value="ANK"/>
    <property type="match status" value="2"/>
</dbReference>
<evidence type="ECO:0000313" key="14">
    <source>
        <dbReference type="Proteomes" id="UP000549394"/>
    </source>
</evidence>
<evidence type="ECO:0000256" key="11">
    <source>
        <dbReference type="SAM" id="Phobius"/>
    </source>
</evidence>
<dbReference type="InterPro" id="IPR002153">
    <property type="entry name" value="TRPC_channel"/>
</dbReference>
<feature type="region of interest" description="Disordered" evidence="10">
    <location>
        <begin position="1"/>
        <end position="31"/>
    </location>
</feature>
<dbReference type="GO" id="GO:0005886">
    <property type="term" value="C:plasma membrane"/>
    <property type="evidence" value="ECO:0007669"/>
    <property type="project" value="TreeGrafter"/>
</dbReference>
<evidence type="ECO:0000256" key="4">
    <source>
        <dbReference type="ARBA" id="ARBA00022737"/>
    </source>
</evidence>
<comment type="subcellular location">
    <subcellularLocation>
        <location evidence="1">Membrane</location>
        <topology evidence="1">Multi-pass membrane protein</topology>
    </subcellularLocation>
</comment>
<keyword evidence="7" id="KW-0406">Ion transport</keyword>
<evidence type="ECO:0000256" key="8">
    <source>
        <dbReference type="ARBA" id="ARBA00023136"/>
    </source>
</evidence>
<dbReference type="Pfam" id="PF08344">
    <property type="entry name" value="TRP_2"/>
    <property type="match status" value="1"/>
</dbReference>
<dbReference type="InterPro" id="IPR036770">
    <property type="entry name" value="Ankyrin_rpt-contain_sf"/>
</dbReference>
<keyword evidence="5 11" id="KW-1133">Transmembrane helix</keyword>
<dbReference type="Gene3D" id="1.25.40.20">
    <property type="entry name" value="Ankyrin repeat-containing domain"/>
    <property type="match status" value="1"/>
</dbReference>
<dbReference type="SMART" id="SM01420">
    <property type="entry name" value="TRP_2"/>
    <property type="match status" value="1"/>
</dbReference>
<organism evidence="13 14">
    <name type="scientific">Dimorphilus gyrociliatus</name>
    <dbReference type="NCBI Taxonomy" id="2664684"/>
    <lineage>
        <taxon>Eukaryota</taxon>
        <taxon>Metazoa</taxon>
        <taxon>Spiralia</taxon>
        <taxon>Lophotrochozoa</taxon>
        <taxon>Annelida</taxon>
        <taxon>Polychaeta</taxon>
        <taxon>Polychaeta incertae sedis</taxon>
        <taxon>Dinophilidae</taxon>
        <taxon>Dimorphilus</taxon>
    </lineage>
</organism>
<feature type="transmembrane region" description="Helical" evidence="11">
    <location>
        <begin position="423"/>
        <end position="445"/>
    </location>
</feature>
<feature type="transmembrane region" description="Helical" evidence="11">
    <location>
        <begin position="679"/>
        <end position="700"/>
    </location>
</feature>
<dbReference type="EMBL" id="CAJFCJ010000002">
    <property type="protein sequence ID" value="CAD5111717.1"/>
    <property type="molecule type" value="Genomic_DNA"/>
</dbReference>
<feature type="transmembrane region" description="Helical" evidence="11">
    <location>
        <begin position="381"/>
        <end position="402"/>
    </location>
</feature>
<dbReference type="InterPro" id="IPR013555">
    <property type="entry name" value="TRP_dom"/>
</dbReference>
<dbReference type="PRINTS" id="PR01097">
    <property type="entry name" value="TRNSRECEPTRP"/>
</dbReference>
<evidence type="ECO:0000256" key="7">
    <source>
        <dbReference type="ARBA" id="ARBA00023065"/>
    </source>
</evidence>
<name>A0A7I8VB01_9ANNE</name>
<evidence type="ECO:0000256" key="9">
    <source>
        <dbReference type="ARBA" id="ARBA00023303"/>
    </source>
</evidence>
<evidence type="ECO:0000259" key="12">
    <source>
        <dbReference type="SMART" id="SM01420"/>
    </source>
</evidence>
<dbReference type="GO" id="GO:0015279">
    <property type="term" value="F:store-operated calcium channel activity"/>
    <property type="evidence" value="ECO:0007669"/>
    <property type="project" value="TreeGrafter"/>
</dbReference>
<dbReference type="InterPro" id="IPR005821">
    <property type="entry name" value="Ion_trans_dom"/>
</dbReference>
<evidence type="ECO:0000313" key="13">
    <source>
        <dbReference type="EMBL" id="CAD5111717.1"/>
    </source>
</evidence>
<keyword evidence="6" id="KW-0040">ANK repeat</keyword>
<dbReference type="PANTHER" id="PTHR10117">
    <property type="entry name" value="TRANSIENT RECEPTOR POTENTIAL CHANNEL"/>
    <property type="match status" value="1"/>
</dbReference>
<feature type="transmembrane region" description="Helical" evidence="11">
    <location>
        <begin position="465"/>
        <end position="485"/>
    </location>
</feature>
<accession>A0A7I8VB01</accession>
<evidence type="ECO:0000256" key="2">
    <source>
        <dbReference type="ARBA" id="ARBA00022448"/>
    </source>
</evidence>
<keyword evidence="9" id="KW-0407">Ion channel</keyword>